<dbReference type="GO" id="GO:0016020">
    <property type="term" value="C:membrane"/>
    <property type="evidence" value="ECO:0007669"/>
    <property type="project" value="TreeGrafter"/>
</dbReference>
<dbReference type="AlphaFoldDB" id="A0A0E9MWZ5"/>
<dbReference type="InterPro" id="IPR029058">
    <property type="entry name" value="AB_hydrolase_fold"/>
</dbReference>
<keyword evidence="4" id="KW-1185">Reference proteome</keyword>
<dbReference type="Proteomes" id="UP000033121">
    <property type="component" value="Unassembled WGS sequence"/>
</dbReference>
<protein>
    <recommendedName>
        <fullName evidence="2">AB hydrolase-1 domain-containing protein</fullName>
    </recommendedName>
</protein>
<name>A0A0E9MWZ5_9BACT</name>
<evidence type="ECO:0000313" key="4">
    <source>
        <dbReference type="Proteomes" id="UP000033121"/>
    </source>
</evidence>
<sequence length="331" mass="37335">MRKYRWLAVVLLIALVYLAGPHPDKPKYSPALPVAPADATDLEQYVAAMDRAHQIKPDNEARIVWFDSLRRPTEYSIVYLHGFSASQFEGAPTHEHIARQFGANLYLARLAEHGIDTSEQLLNLTTDKYWESAKDALAVGMRLGRKVILMGTSTGATNAIQLAAAYPQLVSALILMSPNIAINDPNAWILNNPWGLQIARLVTGGNYRTASDNRPMYKQYWNYHYRLEAAVNLEEMLETSMVPETFEKVKQPALLLYYYRDEKNQDDVVKVSAMKKMFSQIATPAEFKEEHAMPLTGNHVIASPFKSADAEGVEKVISTFLDKKLKLPRHD</sequence>
<evidence type="ECO:0000256" key="1">
    <source>
        <dbReference type="ARBA" id="ARBA00022801"/>
    </source>
</evidence>
<dbReference type="OrthoDB" id="5416147at2"/>
<dbReference type="EMBL" id="BBWV01000001">
    <property type="protein sequence ID" value="GAO42109.1"/>
    <property type="molecule type" value="Genomic_DNA"/>
</dbReference>
<dbReference type="STRING" id="1220578.FPE01S_01_11220"/>
<gene>
    <name evidence="3" type="ORF">FPE01S_01_11220</name>
</gene>
<dbReference type="InterPro" id="IPR050266">
    <property type="entry name" value="AB_hydrolase_sf"/>
</dbReference>
<proteinExistence type="predicted"/>
<dbReference type="Gene3D" id="3.40.50.1820">
    <property type="entry name" value="alpha/beta hydrolase"/>
    <property type="match status" value="1"/>
</dbReference>
<reference evidence="3 4" key="1">
    <citation type="submission" date="2015-04" db="EMBL/GenBank/DDBJ databases">
        <title>Whole genome shotgun sequence of Flavihumibacter petaseus NBRC 106054.</title>
        <authorList>
            <person name="Miyazawa S."/>
            <person name="Hosoyama A."/>
            <person name="Hashimoto M."/>
            <person name="Noguchi M."/>
            <person name="Tsuchikane K."/>
            <person name="Ohji S."/>
            <person name="Yamazoe A."/>
            <person name="Ichikawa N."/>
            <person name="Kimura A."/>
            <person name="Fujita N."/>
        </authorList>
    </citation>
    <scope>NUCLEOTIDE SEQUENCE [LARGE SCALE GENOMIC DNA]</scope>
    <source>
        <strain evidence="3 4">NBRC 106054</strain>
    </source>
</reference>
<dbReference type="GO" id="GO:0016787">
    <property type="term" value="F:hydrolase activity"/>
    <property type="evidence" value="ECO:0007669"/>
    <property type="project" value="UniProtKB-KW"/>
</dbReference>
<dbReference type="PANTHER" id="PTHR43798">
    <property type="entry name" value="MONOACYLGLYCEROL LIPASE"/>
    <property type="match status" value="1"/>
</dbReference>
<dbReference type="PANTHER" id="PTHR43798:SF31">
    <property type="entry name" value="AB HYDROLASE SUPERFAMILY PROTEIN YCLE"/>
    <property type="match status" value="1"/>
</dbReference>
<keyword evidence="1" id="KW-0378">Hydrolase</keyword>
<comment type="caution">
    <text evidence="3">The sequence shown here is derived from an EMBL/GenBank/DDBJ whole genome shotgun (WGS) entry which is preliminary data.</text>
</comment>
<organism evidence="3 4">
    <name type="scientific">Flavihumibacter petaseus NBRC 106054</name>
    <dbReference type="NCBI Taxonomy" id="1220578"/>
    <lineage>
        <taxon>Bacteria</taxon>
        <taxon>Pseudomonadati</taxon>
        <taxon>Bacteroidota</taxon>
        <taxon>Chitinophagia</taxon>
        <taxon>Chitinophagales</taxon>
        <taxon>Chitinophagaceae</taxon>
        <taxon>Flavihumibacter</taxon>
    </lineage>
</organism>
<dbReference type="InterPro" id="IPR000073">
    <property type="entry name" value="AB_hydrolase_1"/>
</dbReference>
<dbReference type="Pfam" id="PF12697">
    <property type="entry name" value="Abhydrolase_6"/>
    <property type="match status" value="1"/>
</dbReference>
<dbReference type="RefSeq" id="WP_046367862.1">
    <property type="nucleotide sequence ID" value="NZ_BBWV01000001.1"/>
</dbReference>
<evidence type="ECO:0000313" key="3">
    <source>
        <dbReference type="EMBL" id="GAO42109.1"/>
    </source>
</evidence>
<accession>A0A0E9MWZ5</accession>
<dbReference type="SUPFAM" id="SSF53474">
    <property type="entry name" value="alpha/beta-Hydrolases"/>
    <property type="match status" value="1"/>
</dbReference>
<evidence type="ECO:0000259" key="2">
    <source>
        <dbReference type="Pfam" id="PF12697"/>
    </source>
</evidence>
<feature type="domain" description="AB hydrolase-1" evidence="2">
    <location>
        <begin position="77"/>
        <end position="297"/>
    </location>
</feature>